<protein>
    <submittedName>
        <fullName evidence="2">DNA-binding transcriptional regulator, MarR family</fullName>
    </submittedName>
</protein>
<dbReference type="GO" id="GO:0003677">
    <property type="term" value="F:DNA binding"/>
    <property type="evidence" value="ECO:0007669"/>
    <property type="project" value="UniProtKB-KW"/>
</dbReference>
<organism evidence="2 3">
    <name type="scientific">Microlunatus sagamiharensis</name>
    <dbReference type="NCBI Taxonomy" id="546874"/>
    <lineage>
        <taxon>Bacteria</taxon>
        <taxon>Bacillati</taxon>
        <taxon>Actinomycetota</taxon>
        <taxon>Actinomycetes</taxon>
        <taxon>Propionibacteriales</taxon>
        <taxon>Propionibacteriaceae</taxon>
        <taxon>Microlunatus</taxon>
    </lineage>
</organism>
<evidence type="ECO:0000313" key="2">
    <source>
        <dbReference type="EMBL" id="SDU94582.1"/>
    </source>
</evidence>
<dbReference type="OrthoDB" id="162531at2"/>
<evidence type="ECO:0000313" key="3">
    <source>
        <dbReference type="Proteomes" id="UP000198825"/>
    </source>
</evidence>
<sequence length="158" mass="17159">MSSPSVMAEAVRNLRQMILAGEHYRQAFASAAGLGATESQALSYLAVHGDSGQTVLARDLGLTSSASTALVDRLERQGVAERVRHPRDRRRTIVHLTERGLMIVAESQRWLAETMAQVDEGELERVSASLGFIAETLQGRTATGEERHWAGLTHALPA</sequence>
<dbReference type="Gene3D" id="1.10.10.10">
    <property type="entry name" value="Winged helix-like DNA-binding domain superfamily/Winged helix DNA-binding domain"/>
    <property type="match status" value="1"/>
</dbReference>
<dbReference type="Pfam" id="PF12802">
    <property type="entry name" value="MarR_2"/>
    <property type="match status" value="1"/>
</dbReference>
<reference evidence="3" key="1">
    <citation type="submission" date="2016-10" db="EMBL/GenBank/DDBJ databases">
        <authorList>
            <person name="Varghese N."/>
            <person name="Submissions S."/>
        </authorList>
    </citation>
    <scope>NUCLEOTIDE SEQUENCE [LARGE SCALE GENOMIC DNA]</scope>
    <source>
        <strain evidence="3">DSM 21743</strain>
    </source>
</reference>
<dbReference type="InterPro" id="IPR039422">
    <property type="entry name" value="MarR/SlyA-like"/>
</dbReference>
<evidence type="ECO:0000259" key="1">
    <source>
        <dbReference type="PROSITE" id="PS50995"/>
    </source>
</evidence>
<dbReference type="Proteomes" id="UP000198825">
    <property type="component" value="Chromosome I"/>
</dbReference>
<dbReference type="InterPro" id="IPR000835">
    <property type="entry name" value="HTH_MarR-typ"/>
</dbReference>
<dbReference type="InterPro" id="IPR036390">
    <property type="entry name" value="WH_DNA-bd_sf"/>
</dbReference>
<dbReference type="InterPro" id="IPR036388">
    <property type="entry name" value="WH-like_DNA-bd_sf"/>
</dbReference>
<proteinExistence type="predicted"/>
<dbReference type="SUPFAM" id="SSF46785">
    <property type="entry name" value="Winged helix' DNA-binding domain"/>
    <property type="match status" value="1"/>
</dbReference>
<dbReference type="GO" id="GO:0003700">
    <property type="term" value="F:DNA-binding transcription factor activity"/>
    <property type="evidence" value="ECO:0007669"/>
    <property type="project" value="InterPro"/>
</dbReference>
<dbReference type="AlphaFoldDB" id="A0A1H2MNA7"/>
<dbReference type="GO" id="GO:0006950">
    <property type="term" value="P:response to stress"/>
    <property type="evidence" value="ECO:0007669"/>
    <property type="project" value="TreeGrafter"/>
</dbReference>
<feature type="domain" description="HTH marR-type" evidence="1">
    <location>
        <begin position="7"/>
        <end position="135"/>
    </location>
</feature>
<dbReference type="PROSITE" id="PS50995">
    <property type="entry name" value="HTH_MARR_2"/>
    <property type="match status" value="1"/>
</dbReference>
<dbReference type="PANTHER" id="PTHR33164:SF43">
    <property type="entry name" value="HTH-TYPE TRANSCRIPTIONAL REPRESSOR YETL"/>
    <property type="match status" value="1"/>
</dbReference>
<dbReference type="RefSeq" id="WP_157719952.1">
    <property type="nucleotide sequence ID" value="NZ_LT629799.1"/>
</dbReference>
<keyword evidence="3" id="KW-1185">Reference proteome</keyword>
<dbReference type="EMBL" id="LT629799">
    <property type="protein sequence ID" value="SDU94582.1"/>
    <property type="molecule type" value="Genomic_DNA"/>
</dbReference>
<name>A0A1H2MNA7_9ACTN</name>
<dbReference type="SMART" id="SM00347">
    <property type="entry name" value="HTH_MARR"/>
    <property type="match status" value="1"/>
</dbReference>
<dbReference type="PANTHER" id="PTHR33164">
    <property type="entry name" value="TRANSCRIPTIONAL REGULATOR, MARR FAMILY"/>
    <property type="match status" value="1"/>
</dbReference>
<keyword evidence="2" id="KW-0238">DNA-binding</keyword>
<accession>A0A1H2MNA7</accession>
<gene>
    <name evidence="2" type="ORF">SAMN04488544_2385</name>
</gene>